<reference evidence="3" key="1">
    <citation type="submission" date="2020-09" db="EMBL/GenBank/DDBJ databases">
        <title>A novel bacterium of genus Bacillus, isolated from South China Sea.</title>
        <authorList>
            <person name="Huang H."/>
            <person name="Mo K."/>
            <person name="Hu Y."/>
        </authorList>
    </citation>
    <scope>NUCLEOTIDE SEQUENCE</scope>
    <source>
        <strain evidence="3">IB182487</strain>
    </source>
</reference>
<dbReference type="EMBL" id="JACXAI010000031">
    <property type="protein sequence ID" value="MBD1382413.1"/>
    <property type="molecule type" value="Genomic_DNA"/>
</dbReference>
<keyword evidence="2" id="KW-0472">Membrane</keyword>
<comment type="caution">
    <text evidence="3">The sequence shown here is derived from an EMBL/GenBank/DDBJ whole genome shotgun (WGS) entry which is preliminary data.</text>
</comment>
<evidence type="ECO:0000313" key="3">
    <source>
        <dbReference type="EMBL" id="MBD1382413.1"/>
    </source>
</evidence>
<keyword evidence="1" id="KW-0175">Coiled coil</keyword>
<name>A0A926RXZ6_9BACI</name>
<feature type="coiled-coil region" evidence="1">
    <location>
        <begin position="211"/>
        <end position="303"/>
    </location>
</feature>
<proteinExistence type="predicted"/>
<dbReference type="AlphaFoldDB" id="A0A926RXZ6"/>
<keyword evidence="2" id="KW-0812">Transmembrane</keyword>
<sequence>MNLFNNTKKRISNYNHSIDMIPLFLLDSLKESHPEEIMWLFGPDMSSELNKVIKTLGLYTALGMSSIDKKVLKAVERDFLEESEVNKHRYIHLKDWMEDAEKGNNVVNYNDEQMLEFTKKMFGHYICLSIMNEYEKKKDPYQFTEQFANKVGEYTVGFFITQTIPQLNKKLTPNAGFNIKKIGLSIISILAIIVFYGAVNGGLIGVQNVFKKEEIAELDLLEEELLEEESVIQEQEDYLVDLENEISGIESEMEEIESIIDSYESDYPDGLPEEEYQDYLDTIDNYNSLLQDYESLMRDYDSEYATYLDSIDFFNEKVVEAEGLAEEVGSTWVILPVGKK</sequence>
<accession>A0A926RXZ6</accession>
<gene>
    <name evidence="3" type="ORF">IC621_19535</name>
</gene>
<dbReference type="Gene3D" id="1.10.287.1490">
    <property type="match status" value="1"/>
</dbReference>
<evidence type="ECO:0000256" key="1">
    <source>
        <dbReference type="SAM" id="Coils"/>
    </source>
</evidence>
<feature type="transmembrane region" description="Helical" evidence="2">
    <location>
        <begin position="182"/>
        <end position="199"/>
    </location>
</feature>
<protein>
    <submittedName>
        <fullName evidence="3">Uncharacterized protein</fullName>
    </submittedName>
</protein>
<dbReference type="Proteomes" id="UP000626844">
    <property type="component" value="Unassembled WGS sequence"/>
</dbReference>
<dbReference type="RefSeq" id="WP_191160589.1">
    <property type="nucleotide sequence ID" value="NZ_JACXAI010000031.1"/>
</dbReference>
<evidence type="ECO:0000313" key="4">
    <source>
        <dbReference type="Proteomes" id="UP000626844"/>
    </source>
</evidence>
<organism evidence="3 4">
    <name type="scientific">Metabacillus arenae</name>
    <dbReference type="NCBI Taxonomy" id="2771434"/>
    <lineage>
        <taxon>Bacteria</taxon>
        <taxon>Bacillati</taxon>
        <taxon>Bacillota</taxon>
        <taxon>Bacilli</taxon>
        <taxon>Bacillales</taxon>
        <taxon>Bacillaceae</taxon>
        <taxon>Metabacillus</taxon>
    </lineage>
</organism>
<keyword evidence="4" id="KW-1185">Reference proteome</keyword>
<evidence type="ECO:0000256" key="2">
    <source>
        <dbReference type="SAM" id="Phobius"/>
    </source>
</evidence>
<keyword evidence="2" id="KW-1133">Transmembrane helix</keyword>